<name>A0A0M2VCV4_9GAMM</name>
<proteinExistence type="predicted"/>
<dbReference type="Pfam" id="PF14280">
    <property type="entry name" value="DUF4365"/>
    <property type="match status" value="1"/>
</dbReference>
<dbReference type="OrthoDB" id="4951670at2"/>
<sequence>MKALNTTQTDRLGVQIVGTLLTQSGFIFREQSVADFGVDAHIEYLDGENASGKLIALQIKSGLSWFKEELDNGFVFRGDAKHLDYWLNHSLPVLIILVDTHTSTSYWQAVTPANVISTPKAWKLVVPKCQRINAGMIYDLKKLVSKVYVPKRYTVSSVDDVSHGKAKRYSLKIILNRELTQTEIIDVVKIATREAENCEYHRSDITRAHWRNIPAHVVWLFIYPSAEDERNNNWICRSEWFSERLPVDMTPISHGGDEVGGGIKVDWCSGYLTSARWNAENTISKEKFIVEVTALVWRTIPLINEAAELFNKFNSNQMSFESWHFGMEKIYPFIDEIYHAGLNIGLSPFECKDLSLKFQIFIATAHNILMPFSKLGERMDEKQKVSNVTHQMNYYKEALLGFEFELKKVQ</sequence>
<gene>
    <name evidence="2" type="ORF">WG68_02005</name>
</gene>
<dbReference type="EMBL" id="LAHO01000001">
    <property type="protein sequence ID" value="KKO47420.1"/>
    <property type="molecule type" value="Genomic_DNA"/>
</dbReference>
<dbReference type="Proteomes" id="UP000034228">
    <property type="component" value="Unassembled WGS sequence"/>
</dbReference>
<organism evidence="2 3">
    <name type="scientific">Arsukibacterium ikkense</name>
    <dbReference type="NCBI Taxonomy" id="336831"/>
    <lineage>
        <taxon>Bacteria</taxon>
        <taxon>Pseudomonadati</taxon>
        <taxon>Pseudomonadota</taxon>
        <taxon>Gammaproteobacteria</taxon>
        <taxon>Chromatiales</taxon>
        <taxon>Chromatiaceae</taxon>
        <taxon>Arsukibacterium</taxon>
    </lineage>
</organism>
<evidence type="ECO:0000313" key="2">
    <source>
        <dbReference type="EMBL" id="KKO47420.1"/>
    </source>
</evidence>
<keyword evidence="3" id="KW-1185">Reference proteome</keyword>
<evidence type="ECO:0000259" key="1">
    <source>
        <dbReference type="Pfam" id="PF14280"/>
    </source>
</evidence>
<reference evidence="2 3" key="1">
    <citation type="submission" date="2015-03" db="EMBL/GenBank/DDBJ databases">
        <title>Draft genome sequences of two protease-producing strains of Arsukibacterium isolated from two cold and alkaline environments.</title>
        <authorList>
            <person name="Lylloff J.E."/>
            <person name="Skov L.B."/>
            <person name="Jepsen M."/>
            <person name="Hallin P.F."/>
            <person name="Sorensen S.J."/>
            <person name="Stougaard P."/>
            <person name="Glaring M.A."/>
        </authorList>
    </citation>
    <scope>NUCLEOTIDE SEQUENCE [LARGE SCALE GENOMIC DNA]</scope>
    <source>
        <strain evidence="2 3">GCM72</strain>
    </source>
</reference>
<dbReference type="RefSeq" id="WP_046555946.1">
    <property type="nucleotide sequence ID" value="NZ_LAHO01000001.1"/>
</dbReference>
<accession>A0A0M2VCV4</accession>
<feature type="domain" description="DUF4365" evidence="1">
    <location>
        <begin position="11"/>
        <end position="140"/>
    </location>
</feature>
<protein>
    <recommendedName>
        <fullName evidence="1">DUF4365 domain-containing protein</fullName>
    </recommendedName>
</protein>
<comment type="caution">
    <text evidence="2">The sequence shown here is derived from an EMBL/GenBank/DDBJ whole genome shotgun (WGS) entry which is preliminary data.</text>
</comment>
<dbReference type="AlphaFoldDB" id="A0A0M2VCV4"/>
<evidence type="ECO:0000313" key="3">
    <source>
        <dbReference type="Proteomes" id="UP000034228"/>
    </source>
</evidence>
<dbReference type="InterPro" id="IPR025375">
    <property type="entry name" value="DUF4365"/>
</dbReference>
<dbReference type="STRING" id="336831.WG68_02005"/>